<comment type="caution">
    <text evidence="1">The sequence shown here is derived from an EMBL/GenBank/DDBJ whole genome shotgun (WGS) entry which is preliminary data.</text>
</comment>
<proteinExistence type="predicted"/>
<dbReference type="Proteomes" id="UP000230132">
    <property type="component" value="Unassembled WGS sequence"/>
</dbReference>
<reference evidence="2" key="1">
    <citation type="submission" date="2017-09" db="EMBL/GenBank/DDBJ databases">
        <title>Depth-based differentiation of microbial function through sediment-hosted aquifers and enrichment of novel symbionts in the deep terrestrial subsurface.</title>
        <authorList>
            <person name="Probst A.J."/>
            <person name="Ladd B."/>
            <person name="Jarett J.K."/>
            <person name="Geller-Mcgrath D.E."/>
            <person name="Sieber C.M.K."/>
            <person name="Emerson J.B."/>
            <person name="Anantharaman K."/>
            <person name="Thomas B.C."/>
            <person name="Malmstrom R."/>
            <person name="Stieglmeier M."/>
            <person name="Klingl A."/>
            <person name="Woyke T."/>
            <person name="Ryan C.M."/>
            <person name="Banfield J.F."/>
        </authorList>
    </citation>
    <scope>NUCLEOTIDE SEQUENCE [LARGE SCALE GENOMIC DNA]</scope>
</reference>
<name>A0A2H0UU46_9BACT</name>
<gene>
    <name evidence="1" type="ORF">COU05_02685</name>
</gene>
<accession>A0A2H0UU46</accession>
<organism evidence="1 2">
    <name type="scientific">bacterium (Candidatus Gribaldobacteria) CG10_big_fil_rev_8_21_14_0_10_37_21</name>
    <dbReference type="NCBI Taxonomy" id="2014275"/>
    <lineage>
        <taxon>Bacteria</taxon>
        <taxon>Candidatus Gribaldobacteria</taxon>
    </lineage>
</organism>
<evidence type="ECO:0000313" key="1">
    <source>
        <dbReference type="EMBL" id="PIR90297.1"/>
    </source>
</evidence>
<dbReference type="EMBL" id="PFAX01000029">
    <property type="protein sequence ID" value="PIR90297.1"/>
    <property type="molecule type" value="Genomic_DNA"/>
</dbReference>
<protein>
    <submittedName>
        <fullName evidence="1">Uncharacterized protein</fullName>
    </submittedName>
</protein>
<dbReference type="AlphaFoldDB" id="A0A2H0UU46"/>
<sequence>MQTKDNFKYLAERLKDNGDKWLGFKTGRNNEVVVRIRRAANKYFYLPVREYLSENKVVVSDKFGKEKGAAIRFNKDCFSLEPDL</sequence>
<evidence type="ECO:0000313" key="2">
    <source>
        <dbReference type="Proteomes" id="UP000230132"/>
    </source>
</evidence>